<dbReference type="Proteomes" id="UP000677228">
    <property type="component" value="Unassembled WGS sequence"/>
</dbReference>
<proteinExistence type="predicted"/>
<reference evidence="2" key="1">
    <citation type="submission" date="2021-02" db="EMBL/GenBank/DDBJ databases">
        <authorList>
            <person name="Nowell W R."/>
        </authorList>
    </citation>
    <scope>NUCLEOTIDE SEQUENCE</scope>
</reference>
<protein>
    <submittedName>
        <fullName evidence="2">Uncharacterized protein</fullName>
    </submittedName>
</protein>
<organism evidence="2 3">
    <name type="scientific">Didymodactylos carnosus</name>
    <dbReference type="NCBI Taxonomy" id="1234261"/>
    <lineage>
        <taxon>Eukaryota</taxon>
        <taxon>Metazoa</taxon>
        <taxon>Spiralia</taxon>
        <taxon>Gnathifera</taxon>
        <taxon>Rotifera</taxon>
        <taxon>Eurotatoria</taxon>
        <taxon>Bdelloidea</taxon>
        <taxon>Philodinida</taxon>
        <taxon>Philodinidae</taxon>
        <taxon>Didymodactylos</taxon>
    </lineage>
</organism>
<feature type="non-terminal residue" evidence="2">
    <location>
        <position position="168"/>
    </location>
</feature>
<evidence type="ECO:0000313" key="3">
    <source>
        <dbReference type="Proteomes" id="UP000682733"/>
    </source>
</evidence>
<dbReference type="EMBL" id="CAJOBA010076309">
    <property type="protein sequence ID" value="CAF4419549.1"/>
    <property type="molecule type" value="Genomic_DNA"/>
</dbReference>
<feature type="non-terminal residue" evidence="2">
    <location>
        <position position="1"/>
    </location>
</feature>
<name>A0A8S2W1F7_9BILA</name>
<sequence length="168" mass="19286">DLLAIADLNGFKLGFRHSKQPCFKCMITSEQLLDLSTYHEFEHRKMKSYRKQCEEISNSSTKTQQRFRQKKYGINEPSVLLNIDNFSIFKQVALDVMHLFLEGICRRHLRLLVQNLVELGAGSLETISNAIRDYNYPAFANRPSTNFNITKLSSNNPIPLTAAEMLSV</sequence>
<gene>
    <name evidence="1" type="ORF">OVA965_LOCUS42469</name>
    <name evidence="2" type="ORF">TMI583_LOCUS44392</name>
</gene>
<evidence type="ECO:0000313" key="2">
    <source>
        <dbReference type="EMBL" id="CAF4419549.1"/>
    </source>
</evidence>
<accession>A0A8S2W1F7</accession>
<dbReference type="EMBL" id="CAJNOK010052214">
    <property type="protein sequence ID" value="CAF1607618.1"/>
    <property type="molecule type" value="Genomic_DNA"/>
</dbReference>
<dbReference type="Proteomes" id="UP000682733">
    <property type="component" value="Unassembled WGS sequence"/>
</dbReference>
<comment type="caution">
    <text evidence="2">The sequence shown here is derived from an EMBL/GenBank/DDBJ whole genome shotgun (WGS) entry which is preliminary data.</text>
</comment>
<evidence type="ECO:0000313" key="1">
    <source>
        <dbReference type="EMBL" id="CAF1607618.1"/>
    </source>
</evidence>
<dbReference type="AlphaFoldDB" id="A0A8S2W1F7"/>